<name>A0A914PP04_9BILA</name>
<sequence>MYLQKIHSKVAHKDVQWAQWKESERLNRGPPKPRQNRDALEEKLTWKMWSVQIDSKGQRSTAGASYSSSK</sequence>
<dbReference type="AlphaFoldDB" id="A0A914PP04"/>
<evidence type="ECO:0000313" key="2">
    <source>
        <dbReference type="WBParaSite" id="PDA_v2.g16520.t1"/>
    </source>
</evidence>
<proteinExistence type="predicted"/>
<dbReference type="WBParaSite" id="PDA_v2.g16520.t1">
    <property type="protein sequence ID" value="PDA_v2.g16520.t1"/>
    <property type="gene ID" value="PDA_v2.g16520"/>
</dbReference>
<accession>A0A914PP04</accession>
<keyword evidence="1" id="KW-1185">Reference proteome</keyword>
<organism evidence="1 2">
    <name type="scientific">Panagrolaimus davidi</name>
    <dbReference type="NCBI Taxonomy" id="227884"/>
    <lineage>
        <taxon>Eukaryota</taxon>
        <taxon>Metazoa</taxon>
        <taxon>Ecdysozoa</taxon>
        <taxon>Nematoda</taxon>
        <taxon>Chromadorea</taxon>
        <taxon>Rhabditida</taxon>
        <taxon>Tylenchina</taxon>
        <taxon>Panagrolaimomorpha</taxon>
        <taxon>Panagrolaimoidea</taxon>
        <taxon>Panagrolaimidae</taxon>
        <taxon>Panagrolaimus</taxon>
    </lineage>
</organism>
<dbReference type="Proteomes" id="UP000887578">
    <property type="component" value="Unplaced"/>
</dbReference>
<evidence type="ECO:0000313" key="1">
    <source>
        <dbReference type="Proteomes" id="UP000887578"/>
    </source>
</evidence>
<protein>
    <submittedName>
        <fullName evidence="2">Uncharacterized protein</fullName>
    </submittedName>
</protein>
<reference evidence="2" key="1">
    <citation type="submission" date="2022-11" db="UniProtKB">
        <authorList>
            <consortium name="WormBaseParasite"/>
        </authorList>
    </citation>
    <scope>IDENTIFICATION</scope>
</reference>